<dbReference type="VEuPathDB" id="PiroplasmaDB:BOVATA_022640"/>
<reference evidence="10 11" key="1">
    <citation type="journal article" date="2017" name="BMC Genomics">
        <title>Whole-genome assembly of Babesia ovata and comparative genomics between closely related pathogens.</title>
        <authorList>
            <person name="Yamagishi J."/>
            <person name="Asada M."/>
            <person name="Hakimi H."/>
            <person name="Tanaka T.Q."/>
            <person name="Sugimoto C."/>
            <person name="Kawazu S."/>
        </authorList>
    </citation>
    <scope>NUCLEOTIDE SEQUENCE [LARGE SCALE GENOMIC DNA]</scope>
    <source>
        <strain evidence="10 11">Miyake</strain>
    </source>
</reference>
<dbReference type="PROSITE" id="PS51701">
    <property type="entry name" value="6_CYS"/>
    <property type="match status" value="1"/>
</dbReference>
<dbReference type="RefSeq" id="XP_028867014.1">
    <property type="nucleotide sequence ID" value="XM_029011181.1"/>
</dbReference>
<gene>
    <name evidence="10" type="ORF">BOVATA_022640</name>
</gene>
<organism evidence="10 11">
    <name type="scientific">Babesia ovata</name>
    <dbReference type="NCBI Taxonomy" id="189622"/>
    <lineage>
        <taxon>Eukaryota</taxon>
        <taxon>Sar</taxon>
        <taxon>Alveolata</taxon>
        <taxon>Apicomplexa</taxon>
        <taxon>Aconoidasida</taxon>
        <taxon>Piroplasmida</taxon>
        <taxon>Babesiidae</taxon>
        <taxon>Babesia</taxon>
    </lineage>
</organism>
<keyword evidence="11" id="KW-1185">Reference proteome</keyword>
<comment type="subcellular location">
    <subcellularLocation>
        <location evidence="1">Cell membrane</location>
    </subcellularLocation>
    <subcellularLocation>
        <location evidence="2">Cell surface</location>
    </subcellularLocation>
</comment>
<evidence type="ECO:0000256" key="1">
    <source>
        <dbReference type="ARBA" id="ARBA00004236"/>
    </source>
</evidence>
<dbReference type="GO" id="GO:0009986">
    <property type="term" value="C:cell surface"/>
    <property type="evidence" value="ECO:0007669"/>
    <property type="project" value="UniProtKB-SubCell"/>
</dbReference>
<proteinExistence type="predicted"/>
<dbReference type="Pfam" id="PF07422">
    <property type="entry name" value="s48_45"/>
    <property type="match status" value="1"/>
</dbReference>
<dbReference type="EMBL" id="BDSA01000002">
    <property type="protein sequence ID" value="GBE60771.1"/>
    <property type="molecule type" value="Genomic_DNA"/>
</dbReference>
<keyword evidence="4" id="KW-0732">Signal</keyword>
<evidence type="ECO:0000313" key="11">
    <source>
        <dbReference type="Proteomes" id="UP000236319"/>
    </source>
</evidence>
<dbReference type="InterPro" id="IPR010884">
    <property type="entry name" value="6_CYS_dom"/>
</dbReference>
<dbReference type="GeneID" id="39874541"/>
<name>A0A2H6KCP9_9APIC</name>
<evidence type="ECO:0000256" key="8">
    <source>
        <dbReference type="SAM" id="Phobius"/>
    </source>
</evidence>
<feature type="domain" description="6-Cys" evidence="9">
    <location>
        <begin position="839"/>
        <end position="970"/>
    </location>
</feature>
<keyword evidence="7" id="KW-0325">Glycoprotein</keyword>
<evidence type="ECO:0000259" key="9">
    <source>
        <dbReference type="PROSITE" id="PS51701"/>
    </source>
</evidence>
<comment type="caution">
    <text evidence="10">The sequence shown here is derived from an EMBL/GenBank/DDBJ whole genome shotgun (WGS) entry which is preliminary data.</text>
</comment>
<dbReference type="Gene3D" id="2.60.40.2860">
    <property type="match status" value="1"/>
</dbReference>
<protein>
    <recommendedName>
        <fullName evidence="9">6-Cys domain-containing protein</fullName>
    </recommendedName>
</protein>
<evidence type="ECO:0000313" key="10">
    <source>
        <dbReference type="EMBL" id="GBE60771.1"/>
    </source>
</evidence>
<dbReference type="Proteomes" id="UP000236319">
    <property type="component" value="Unassembled WGS sequence"/>
</dbReference>
<dbReference type="AlphaFoldDB" id="A0A2H6KCP9"/>
<evidence type="ECO:0000256" key="3">
    <source>
        <dbReference type="ARBA" id="ARBA00022475"/>
    </source>
</evidence>
<keyword evidence="8" id="KW-1133">Transmembrane helix</keyword>
<keyword evidence="8" id="KW-0812">Transmembrane</keyword>
<sequence length="970" mass="108888">MPSITTGNSRVIRALWAIYAILLYIIEGIDTLRCNFDHPHGLLSSNALAMCDIDIGYIGSTTVVCPRRVNDTDYAWHPRPASDERGKNNTYISENGEFRPIAISDIVHSETNNPLIWFKSNASQTELQFTKPTNDLFSITERRLIFICGPRDLVLNDTLQSHLDSLSGFGQMQALPWTSNTPLAHEMSKIGHGIGIFFLYSGSTHLPLQGCGSRPSTLFAPDNVVTVHPVTGVRSCVADPMSKSRIGFLCEGRLEPEDCMKSLLEKDGDVITAPRPYSYLNFSSHRPWVVARYFNDLALPPFNGECRCIDSKKGDVKARIEIRTKTDYICDIASKVFRDRYQPIRGPWCSVVIHPGSTLTIKFPIQVTSPASVNEPSDEHDEDLSAVPFSQLPSIYEYETEFLPKGSMKLRQLKTAYDFDVYNEVLYDEAIAGEALELDASQMSRGEVKLKYHSDKPLALKKGANLFVYHWTLKSRNSYVLDGIRAIVNVSFAFTHRYAIVGCDRGQRNVFHQETSKNYCSTKWMGNGIGSIYECLYHNMRNAKQSGIYCRPGEELFPRNCDSTGYDLYSNKVLPFPESVRNVTSYPIPGFQIFDMSIQKAAVSYACFCVDQRGYEKSKLILEYNHHEYHTYPVSQETASYTLLPHLLLPWGDAGLLIEGLASPTNVVLQNVLRGSITARVGTTLWLGCTPGPEVVPSEYVEHVADNGDIITTWLPNQPDLYYYTVNQMPNGPELIRKRYKDSLATTPGGLEFTYMELDTTPVSQIILIQLHRGAIIISKDRVHRKFVPMTFVCGKVPEQSDLSPTSYTPALPNLRLIGSSALYMWHMVQVNVETTDPYMQGCGVTYASDELFKPETPQLYDADGNPQVGCKIDLQAAKEAAFYCPAPYVLDPPNCFSQVFVDGEVKSMSDLSKSLVTSRSNHFVILRFDRSRAVLGETLRQTPPLECRCVTAKGIVLSTIQIENYYSKY</sequence>
<accession>A0A2H6KCP9</accession>
<dbReference type="InterPro" id="IPR038160">
    <property type="entry name" value="6_CYS_dom_sf"/>
</dbReference>
<evidence type="ECO:0000256" key="5">
    <source>
        <dbReference type="ARBA" id="ARBA00023136"/>
    </source>
</evidence>
<keyword evidence="3" id="KW-1003">Cell membrane</keyword>
<evidence type="ECO:0000256" key="6">
    <source>
        <dbReference type="ARBA" id="ARBA00023157"/>
    </source>
</evidence>
<keyword evidence="5 8" id="KW-0472">Membrane</keyword>
<evidence type="ECO:0000256" key="7">
    <source>
        <dbReference type="ARBA" id="ARBA00023180"/>
    </source>
</evidence>
<evidence type="ECO:0000256" key="4">
    <source>
        <dbReference type="ARBA" id="ARBA00022729"/>
    </source>
</evidence>
<dbReference type="OrthoDB" id="365660at2759"/>
<evidence type="ECO:0000256" key="2">
    <source>
        <dbReference type="ARBA" id="ARBA00004241"/>
    </source>
</evidence>
<keyword evidence="6" id="KW-1015">Disulfide bond</keyword>
<feature type="transmembrane region" description="Helical" evidence="8">
    <location>
        <begin position="12"/>
        <end position="29"/>
    </location>
</feature>
<dbReference type="GO" id="GO:0005886">
    <property type="term" value="C:plasma membrane"/>
    <property type="evidence" value="ECO:0007669"/>
    <property type="project" value="UniProtKB-SubCell"/>
</dbReference>